<gene>
    <name evidence="1" type="ORF">CERSUDRAFT_38118</name>
</gene>
<name>M2RJR7_CERS8</name>
<accession>M2RJR7</accession>
<reference evidence="1 2" key="1">
    <citation type="journal article" date="2012" name="Proc. Natl. Acad. Sci. U.S.A.">
        <title>Comparative genomics of Ceriporiopsis subvermispora and Phanerochaete chrysosporium provide insight into selective ligninolysis.</title>
        <authorList>
            <person name="Fernandez-Fueyo E."/>
            <person name="Ruiz-Duenas F.J."/>
            <person name="Ferreira P."/>
            <person name="Floudas D."/>
            <person name="Hibbett D.S."/>
            <person name="Canessa P."/>
            <person name="Larrondo L.F."/>
            <person name="James T.Y."/>
            <person name="Seelenfreund D."/>
            <person name="Lobos S."/>
            <person name="Polanco R."/>
            <person name="Tello M."/>
            <person name="Honda Y."/>
            <person name="Watanabe T."/>
            <person name="Watanabe T."/>
            <person name="Ryu J.S."/>
            <person name="Kubicek C.P."/>
            <person name="Schmoll M."/>
            <person name="Gaskell J."/>
            <person name="Hammel K.E."/>
            <person name="St John F.J."/>
            <person name="Vanden Wymelenberg A."/>
            <person name="Sabat G."/>
            <person name="Splinter BonDurant S."/>
            <person name="Syed K."/>
            <person name="Yadav J.S."/>
            <person name="Doddapaneni H."/>
            <person name="Subramanian V."/>
            <person name="Lavin J.L."/>
            <person name="Oguiza J.A."/>
            <person name="Perez G."/>
            <person name="Pisabarro A.G."/>
            <person name="Ramirez L."/>
            <person name="Santoyo F."/>
            <person name="Master E."/>
            <person name="Coutinho P.M."/>
            <person name="Henrissat B."/>
            <person name="Lombard V."/>
            <person name="Magnuson J.K."/>
            <person name="Kuees U."/>
            <person name="Hori C."/>
            <person name="Igarashi K."/>
            <person name="Samejima M."/>
            <person name="Held B.W."/>
            <person name="Barry K.W."/>
            <person name="LaButti K.M."/>
            <person name="Lapidus A."/>
            <person name="Lindquist E.A."/>
            <person name="Lucas S.M."/>
            <person name="Riley R."/>
            <person name="Salamov A.A."/>
            <person name="Hoffmeister D."/>
            <person name="Schwenk D."/>
            <person name="Hadar Y."/>
            <person name="Yarden O."/>
            <person name="de Vries R.P."/>
            <person name="Wiebenga A."/>
            <person name="Stenlid J."/>
            <person name="Eastwood D."/>
            <person name="Grigoriev I.V."/>
            <person name="Berka R.M."/>
            <person name="Blanchette R.A."/>
            <person name="Kersten P."/>
            <person name="Martinez A.T."/>
            <person name="Vicuna R."/>
            <person name="Cullen D."/>
        </authorList>
    </citation>
    <scope>NUCLEOTIDE SEQUENCE [LARGE SCALE GENOMIC DNA]</scope>
    <source>
        <strain evidence="1 2">B</strain>
    </source>
</reference>
<dbReference type="STRING" id="914234.M2RJR7"/>
<evidence type="ECO:0000313" key="2">
    <source>
        <dbReference type="Proteomes" id="UP000016930"/>
    </source>
</evidence>
<keyword evidence="2" id="KW-1185">Reference proteome</keyword>
<sequence>MRHRTRRTYDILAQVERDHGQIDTYDDIYHGQRYLDAVQAGEIGHNDVLLAFSIDGAQLYRNKTSDCWI</sequence>
<evidence type="ECO:0000313" key="1">
    <source>
        <dbReference type="EMBL" id="EMD38712.1"/>
    </source>
</evidence>
<organism evidence="1 2">
    <name type="scientific">Ceriporiopsis subvermispora (strain B)</name>
    <name type="common">White-rot fungus</name>
    <name type="synonym">Gelatoporia subvermispora</name>
    <dbReference type="NCBI Taxonomy" id="914234"/>
    <lineage>
        <taxon>Eukaryota</taxon>
        <taxon>Fungi</taxon>
        <taxon>Dikarya</taxon>
        <taxon>Basidiomycota</taxon>
        <taxon>Agaricomycotina</taxon>
        <taxon>Agaricomycetes</taxon>
        <taxon>Polyporales</taxon>
        <taxon>Gelatoporiaceae</taxon>
        <taxon>Gelatoporia</taxon>
    </lineage>
</organism>
<protein>
    <submittedName>
        <fullName evidence="1">Uncharacterized protein</fullName>
    </submittedName>
</protein>
<dbReference type="HOGENOM" id="CLU_202222_0_0_1"/>
<dbReference type="Proteomes" id="UP000016930">
    <property type="component" value="Unassembled WGS sequence"/>
</dbReference>
<dbReference type="AlphaFoldDB" id="M2RJR7"/>
<feature type="non-terminal residue" evidence="1">
    <location>
        <position position="69"/>
    </location>
</feature>
<dbReference type="EMBL" id="KB445795">
    <property type="protein sequence ID" value="EMD38712.1"/>
    <property type="molecule type" value="Genomic_DNA"/>
</dbReference>
<dbReference type="OrthoDB" id="3261594at2759"/>
<proteinExistence type="predicted"/>